<evidence type="ECO:0000313" key="1">
    <source>
        <dbReference type="EMBL" id="MDT7042059.1"/>
    </source>
</evidence>
<reference evidence="1 2" key="1">
    <citation type="journal article" date="2023" name="ISME J.">
        <title>Cultivation and genomic characterization of novel and ubiquitous marine nitrite-oxidizing bacteria from the Nitrospirales.</title>
        <authorList>
            <person name="Mueller A.J."/>
            <person name="Daebeler A."/>
            <person name="Herbold C.W."/>
            <person name="Kirkegaard R.H."/>
            <person name="Daims H."/>
        </authorList>
    </citation>
    <scope>NUCLEOTIDE SEQUENCE [LARGE SCALE GENOMIC DNA]</scope>
    <source>
        <strain evidence="1 2">EB</strain>
    </source>
</reference>
<dbReference type="Gene3D" id="3.10.20.30">
    <property type="match status" value="1"/>
</dbReference>
<gene>
    <name evidence="1" type="ORF">PPG34_06815</name>
</gene>
<dbReference type="Pfam" id="PF02597">
    <property type="entry name" value="ThiS"/>
    <property type="match status" value="1"/>
</dbReference>
<keyword evidence="2" id="KW-1185">Reference proteome</keyword>
<organism evidence="1 2">
    <name type="scientific">Candidatus Nitronereus thalassa</name>
    <dbReference type="NCBI Taxonomy" id="3020898"/>
    <lineage>
        <taxon>Bacteria</taxon>
        <taxon>Pseudomonadati</taxon>
        <taxon>Nitrospirota</taxon>
        <taxon>Nitrospiria</taxon>
        <taxon>Nitrospirales</taxon>
        <taxon>Nitrospiraceae</taxon>
        <taxon>Candidatus Nitronereus</taxon>
    </lineage>
</organism>
<dbReference type="SUPFAM" id="SSF54285">
    <property type="entry name" value="MoaD/ThiS"/>
    <property type="match status" value="1"/>
</dbReference>
<accession>A0ABU3K6J5</accession>
<name>A0ABU3K6J5_9BACT</name>
<proteinExistence type="predicted"/>
<dbReference type="Proteomes" id="UP001250932">
    <property type="component" value="Unassembled WGS sequence"/>
</dbReference>
<sequence>MVTVRVFGQNLLPCVEDPEMECELTGTPTVREFLEGDPEKFGGLLEFLKKGELMVTLNQKISTLETKLKDGDVLKLTHQFNPTLEGAMWQNP</sequence>
<evidence type="ECO:0000313" key="2">
    <source>
        <dbReference type="Proteomes" id="UP001250932"/>
    </source>
</evidence>
<dbReference type="InterPro" id="IPR016155">
    <property type="entry name" value="Mopterin_synth/thiamin_S_b"/>
</dbReference>
<dbReference type="InterPro" id="IPR003749">
    <property type="entry name" value="ThiS/MoaD-like"/>
</dbReference>
<dbReference type="EMBL" id="JAQOUE010000001">
    <property type="protein sequence ID" value="MDT7042059.1"/>
    <property type="molecule type" value="Genomic_DNA"/>
</dbReference>
<protein>
    <submittedName>
        <fullName evidence="1">MoaD/ThiS family protein</fullName>
    </submittedName>
</protein>
<dbReference type="RefSeq" id="WP_313832416.1">
    <property type="nucleotide sequence ID" value="NZ_JAQOUE010000001.1"/>
</dbReference>
<dbReference type="InterPro" id="IPR012675">
    <property type="entry name" value="Beta-grasp_dom_sf"/>
</dbReference>
<comment type="caution">
    <text evidence="1">The sequence shown here is derived from an EMBL/GenBank/DDBJ whole genome shotgun (WGS) entry which is preliminary data.</text>
</comment>